<keyword evidence="4" id="KW-1185">Reference proteome</keyword>
<proteinExistence type="predicted"/>
<evidence type="ECO:0000259" key="2">
    <source>
        <dbReference type="PROSITE" id="PS51208"/>
    </source>
</evidence>
<dbReference type="InterPro" id="IPR036709">
    <property type="entry name" value="Autotransporte_beta_dom_sf"/>
</dbReference>
<feature type="domain" description="Autotransporter" evidence="2">
    <location>
        <begin position="813"/>
        <end position="1101"/>
    </location>
</feature>
<dbReference type="NCBIfam" id="TIGR01414">
    <property type="entry name" value="autotrans_barl"/>
    <property type="match status" value="1"/>
</dbReference>
<sequence length="1101" mass="119783">MKKTAIASMLAALYFSQPLYAMESYFVYSPQDNPVFQVRFFDVGDGFFMSDDDGEDTLASTWNLNHQQKEKVLQALRYWAQVITPAPGQPSAIINVGTVDDYNAYGNSCRSTAGDSSLTQLQAALQGTDTAGLTLGSHGQFALGKMDFDSATYLPSQMPITREVDLVSVAVHELAHGLGIDSGTSDLYGENSFTPFFVNEPLSTWAAHLRDDNGNPARPGQAILCTGCNNRWDPQAFDVRQDKGYFTGKHVDEVLAGAMPGIPVRMLGNYGEPDDDYMGHIELKNSLMSHQVYRNYTTFMEAELALLQDLGYHIDRRNFFGYSLYGDGQTLVNRHGYFQRNAQGDGYLVGRYNTAALGLGLHVYGSNNRIFQQADLLTKGEGGAGIRVDGQNNTLTIEPGTRVYADGLNGRGIMFSYGKDHNLIQRGDVQATGDYGIALSFDFGSNLLGNLDDFRGSWIHVYQGEMAELLPELTGALANSVDISGRVAGKAAAIYISGNALVSNINLLSGAALEGNIISDYNWQDAYGRQLLTQLTFGRLADAQGRATGQADPAFRMRYQGDITGLNNLDLHLDGGVTSLNGSHQLHSLTIAPGAALAGNSDYTLNSLGRFINNGVLTPGNSLGAITVNGDYQQGDSGQLLLEFDGRGEHDRLAVNGDARLAGSLTFVPQRDWYATGWRLDAQDWFTSSSQSGEFAAVSGLLNSPTLALAVQPGEEGGWRLSMQRAKNAYSQYATDRNAQKVGRALDRIALAARHDIQPLYRALDFSAADGSQIEHALHQLSPAAYGSLFASSLYRERQLTQLVNAPWISNSPQAEGWHGFAKPFGGSYQQQRQDGRAGYQLSSYGMAIGAEKRSEHYRDWIWGLHAAVGHQSTTTKAPENGRGKTNAFDLGIQTRYAADEQAGLYLFGNGRLGIEKGEMRRQIGVSDYRASHNASWTGWSGALSAGGGYRLALNDRFDFGPVAALNYTRVQRPGLTESGSDASRLRLDSNHVDSLRSSLGVGGRWQYPLYRGGMLNSTLQLSWQHEMLPTTTTQTARFARYQQASFSSKNRTAGRDALGVRAGVDYQLSPTMTLGAGVDSELSGKDYHAVSGNLSVAWRF</sequence>
<evidence type="ECO:0000256" key="1">
    <source>
        <dbReference type="SAM" id="SignalP"/>
    </source>
</evidence>
<dbReference type="Gene3D" id="2.40.128.130">
    <property type="entry name" value="Autotransporter beta-domain"/>
    <property type="match status" value="1"/>
</dbReference>
<dbReference type="Proteomes" id="UP000319523">
    <property type="component" value="Unassembled WGS sequence"/>
</dbReference>
<evidence type="ECO:0000313" key="3">
    <source>
        <dbReference type="EMBL" id="TPW44141.1"/>
    </source>
</evidence>
<protein>
    <submittedName>
        <fullName evidence="3">Autotransporter domain-containing protein</fullName>
    </submittedName>
</protein>
<dbReference type="GO" id="GO:0019867">
    <property type="term" value="C:outer membrane"/>
    <property type="evidence" value="ECO:0007669"/>
    <property type="project" value="InterPro"/>
</dbReference>
<dbReference type="SUPFAM" id="SSF103515">
    <property type="entry name" value="Autotransporter"/>
    <property type="match status" value="1"/>
</dbReference>
<dbReference type="InterPro" id="IPR005546">
    <property type="entry name" value="Autotransporte_beta"/>
</dbReference>
<dbReference type="SMART" id="SM00869">
    <property type="entry name" value="Autotransporter"/>
    <property type="match status" value="1"/>
</dbReference>
<comment type="caution">
    <text evidence="3">The sequence shown here is derived from an EMBL/GenBank/DDBJ whole genome shotgun (WGS) entry which is preliminary data.</text>
</comment>
<dbReference type="OrthoDB" id="1393129at2"/>
<dbReference type="Pfam" id="PF03797">
    <property type="entry name" value="Autotransporter"/>
    <property type="match status" value="1"/>
</dbReference>
<reference evidence="3 4" key="1">
    <citation type="submission" date="2019-06" db="EMBL/GenBank/DDBJ databases">
        <authorList>
            <person name="Yang Y."/>
        </authorList>
    </citation>
    <scope>NUCLEOTIDE SEQUENCE [LARGE SCALE GENOMIC DNA]</scope>
    <source>
        <strain evidence="3 4">BIT-26</strain>
    </source>
</reference>
<feature type="chain" id="PRO_5021386762" evidence="1">
    <location>
        <begin position="22"/>
        <end position="1101"/>
    </location>
</feature>
<dbReference type="AlphaFoldDB" id="A0A506VDP6"/>
<name>A0A506VDP6_9GAMM</name>
<keyword evidence="1" id="KW-0732">Signal</keyword>
<dbReference type="PROSITE" id="PS51208">
    <property type="entry name" value="AUTOTRANSPORTER"/>
    <property type="match status" value="1"/>
</dbReference>
<dbReference type="RefSeq" id="WP_141174163.1">
    <property type="nucleotide sequence ID" value="NZ_JBHUFX010000004.1"/>
</dbReference>
<organism evidence="3 4">
    <name type="scientific">Mixta tenebrionis</name>
    <dbReference type="NCBI Taxonomy" id="2562439"/>
    <lineage>
        <taxon>Bacteria</taxon>
        <taxon>Pseudomonadati</taxon>
        <taxon>Pseudomonadota</taxon>
        <taxon>Gammaproteobacteria</taxon>
        <taxon>Enterobacterales</taxon>
        <taxon>Erwiniaceae</taxon>
        <taxon>Mixta</taxon>
    </lineage>
</organism>
<evidence type="ECO:0000313" key="4">
    <source>
        <dbReference type="Proteomes" id="UP000319523"/>
    </source>
</evidence>
<feature type="signal peptide" evidence="1">
    <location>
        <begin position="1"/>
        <end position="21"/>
    </location>
</feature>
<accession>A0A506VDP6</accession>
<dbReference type="InterPro" id="IPR006315">
    <property type="entry name" value="OM_autotransptr_brl_dom"/>
</dbReference>
<dbReference type="EMBL" id="VHQI01000001">
    <property type="protein sequence ID" value="TPW44141.1"/>
    <property type="molecule type" value="Genomic_DNA"/>
</dbReference>
<gene>
    <name evidence="3" type="ORF">FKM52_00035</name>
</gene>